<organism evidence="1 2">
    <name type="scientific">Dermatophagoides farinae</name>
    <name type="common">American house dust mite</name>
    <dbReference type="NCBI Taxonomy" id="6954"/>
    <lineage>
        <taxon>Eukaryota</taxon>
        <taxon>Metazoa</taxon>
        <taxon>Ecdysozoa</taxon>
        <taxon>Arthropoda</taxon>
        <taxon>Chelicerata</taxon>
        <taxon>Arachnida</taxon>
        <taxon>Acari</taxon>
        <taxon>Acariformes</taxon>
        <taxon>Sarcoptiformes</taxon>
        <taxon>Astigmata</taxon>
        <taxon>Psoroptidia</taxon>
        <taxon>Analgoidea</taxon>
        <taxon>Pyroglyphidae</taxon>
        <taxon>Dermatophagoidinae</taxon>
        <taxon>Dermatophagoides</taxon>
    </lineage>
</organism>
<dbReference type="EMBL" id="ASGP02000001">
    <property type="protein sequence ID" value="KAH9528810.1"/>
    <property type="molecule type" value="Genomic_DNA"/>
</dbReference>
<proteinExistence type="predicted"/>
<dbReference type="AlphaFoldDB" id="A0A922IEW3"/>
<keyword evidence="2" id="KW-1185">Reference proteome</keyword>
<reference evidence="1" key="1">
    <citation type="submission" date="2013-05" db="EMBL/GenBank/DDBJ databases">
        <authorList>
            <person name="Yim A.K.Y."/>
            <person name="Chan T.F."/>
            <person name="Ji K.M."/>
            <person name="Liu X.Y."/>
            <person name="Zhou J.W."/>
            <person name="Li R.Q."/>
            <person name="Yang K.Y."/>
            <person name="Li J."/>
            <person name="Li M."/>
            <person name="Law P.T.W."/>
            <person name="Wu Y.L."/>
            <person name="Cai Z.L."/>
            <person name="Qin H."/>
            <person name="Bao Y."/>
            <person name="Leung R.K.K."/>
            <person name="Ng P.K.S."/>
            <person name="Zou J."/>
            <person name="Zhong X.J."/>
            <person name="Ran P.X."/>
            <person name="Zhong N.S."/>
            <person name="Liu Z.G."/>
            <person name="Tsui S.K.W."/>
        </authorList>
    </citation>
    <scope>NUCLEOTIDE SEQUENCE</scope>
    <source>
        <strain evidence="1">Derf</strain>
        <tissue evidence="1">Whole organism</tissue>
    </source>
</reference>
<reference evidence="1" key="2">
    <citation type="journal article" date="2022" name="Res Sq">
        <title>Comparative Genomics Reveals Insights into the Divergent Evolution of Astigmatic Mites and Household Pest Adaptations.</title>
        <authorList>
            <person name="Xiong Q."/>
            <person name="Wan A.T.-Y."/>
            <person name="Liu X.-Y."/>
            <person name="Fung C.S.-H."/>
            <person name="Xiao X."/>
            <person name="Malainual N."/>
            <person name="Hou J."/>
            <person name="Wang L."/>
            <person name="Wang M."/>
            <person name="Yang K."/>
            <person name="Cui Y."/>
            <person name="Leung E."/>
            <person name="Nong W."/>
            <person name="Shin S.-K."/>
            <person name="Au S."/>
            <person name="Jeong K.Y."/>
            <person name="Chew F.T."/>
            <person name="Hui J."/>
            <person name="Leung T.F."/>
            <person name="Tungtrongchitr A."/>
            <person name="Zhong N."/>
            <person name="Liu Z."/>
            <person name="Tsui S."/>
        </authorList>
    </citation>
    <scope>NUCLEOTIDE SEQUENCE</scope>
    <source>
        <strain evidence="1">Derf</strain>
        <tissue evidence="1">Whole organism</tissue>
    </source>
</reference>
<evidence type="ECO:0000313" key="1">
    <source>
        <dbReference type="EMBL" id="KAH9528810.1"/>
    </source>
</evidence>
<protein>
    <submittedName>
        <fullName evidence="1">Uncharacterized protein</fullName>
    </submittedName>
</protein>
<gene>
    <name evidence="1" type="ORF">DERF_002726</name>
</gene>
<dbReference type="Proteomes" id="UP000790347">
    <property type="component" value="Unassembled WGS sequence"/>
</dbReference>
<accession>A0A922IEW3</accession>
<evidence type="ECO:0000313" key="2">
    <source>
        <dbReference type="Proteomes" id="UP000790347"/>
    </source>
</evidence>
<sequence length="101" mass="11605">MVAPQFLQIFAFEPIVIDLAQATQMLDNFIVFDAKLCLLKQAKKIWMWIKENNFKHKTSSIVFSNTSTRLTNGHAASGNKDVVKNKLNVVTMDMMKEYVHK</sequence>
<comment type="caution">
    <text evidence="1">The sequence shown here is derived from an EMBL/GenBank/DDBJ whole genome shotgun (WGS) entry which is preliminary data.</text>
</comment>
<name>A0A922IEW3_DERFA</name>